<sequence>MSKRDSEEVRLTSTCVLQTSNRGIPLYAKMRCGIIYALAVLLLLECTTDAASGINTEDWLVSQNKDLALAGTIDLTLGIDYAGGIRMYGFAGTHFTGATIWRLIEGTIEGEYTFHAYDDLDNILAVAGNNTDDYVSHMYPSQYVSTFIGNPIGSWQVTQYDDGSYAFFVPGTNAELSLAIRSDNIAEISSDWENGSPRHIWYPQVAIVTSSIETTITLTSTSFLAGATGTAATVTVGGETITAYSVQSLTVTETVTVNANVQRRLHKRSDPTLTSYITSRAYETVTQLISGIVTITEEPVTIVAVKTSVFTETHTEMIGHSPSSASGVAPSSGSSPATAATTPASTVLAPPTSTSSVVATSTSAANQKRSGTSGLLLRCSTALLLTAWAFW</sequence>
<organism evidence="2 3">
    <name type="scientific">Lophium mytilinum</name>
    <dbReference type="NCBI Taxonomy" id="390894"/>
    <lineage>
        <taxon>Eukaryota</taxon>
        <taxon>Fungi</taxon>
        <taxon>Dikarya</taxon>
        <taxon>Ascomycota</taxon>
        <taxon>Pezizomycotina</taxon>
        <taxon>Dothideomycetes</taxon>
        <taxon>Pleosporomycetidae</taxon>
        <taxon>Mytilinidiales</taxon>
        <taxon>Mytilinidiaceae</taxon>
        <taxon>Lophium</taxon>
    </lineage>
</organism>
<protein>
    <submittedName>
        <fullName evidence="2">Uncharacterized protein</fullName>
    </submittedName>
</protein>
<dbReference type="AlphaFoldDB" id="A0A6A6R2B6"/>
<feature type="region of interest" description="Disordered" evidence="1">
    <location>
        <begin position="318"/>
        <end position="353"/>
    </location>
</feature>
<evidence type="ECO:0000313" key="3">
    <source>
        <dbReference type="Proteomes" id="UP000799750"/>
    </source>
</evidence>
<reference evidence="2" key="1">
    <citation type="journal article" date="2020" name="Stud. Mycol.">
        <title>101 Dothideomycetes genomes: a test case for predicting lifestyles and emergence of pathogens.</title>
        <authorList>
            <person name="Haridas S."/>
            <person name="Albert R."/>
            <person name="Binder M."/>
            <person name="Bloem J."/>
            <person name="Labutti K."/>
            <person name="Salamov A."/>
            <person name="Andreopoulos B."/>
            <person name="Baker S."/>
            <person name="Barry K."/>
            <person name="Bills G."/>
            <person name="Bluhm B."/>
            <person name="Cannon C."/>
            <person name="Castanera R."/>
            <person name="Culley D."/>
            <person name="Daum C."/>
            <person name="Ezra D."/>
            <person name="Gonzalez J."/>
            <person name="Henrissat B."/>
            <person name="Kuo A."/>
            <person name="Liang C."/>
            <person name="Lipzen A."/>
            <person name="Lutzoni F."/>
            <person name="Magnuson J."/>
            <person name="Mondo S."/>
            <person name="Nolan M."/>
            <person name="Ohm R."/>
            <person name="Pangilinan J."/>
            <person name="Park H.-J."/>
            <person name="Ramirez L."/>
            <person name="Alfaro M."/>
            <person name="Sun H."/>
            <person name="Tritt A."/>
            <person name="Yoshinaga Y."/>
            <person name="Zwiers L.-H."/>
            <person name="Turgeon B."/>
            <person name="Goodwin S."/>
            <person name="Spatafora J."/>
            <person name="Crous P."/>
            <person name="Grigoriev I."/>
        </authorList>
    </citation>
    <scope>NUCLEOTIDE SEQUENCE</scope>
    <source>
        <strain evidence="2">CBS 269.34</strain>
    </source>
</reference>
<feature type="compositionally biased region" description="Low complexity" evidence="1">
    <location>
        <begin position="321"/>
        <end position="353"/>
    </location>
</feature>
<gene>
    <name evidence="2" type="ORF">BU16DRAFT_558947</name>
</gene>
<accession>A0A6A6R2B6</accession>
<name>A0A6A6R2B6_9PEZI</name>
<dbReference type="EMBL" id="MU004185">
    <property type="protein sequence ID" value="KAF2498908.1"/>
    <property type="molecule type" value="Genomic_DNA"/>
</dbReference>
<evidence type="ECO:0000313" key="2">
    <source>
        <dbReference type="EMBL" id="KAF2498908.1"/>
    </source>
</evidence>
<evidence type="ECO:0000256" key="1">
    <source>
        <dbReference type="SAM" id="MobiDB-lite"/>
    </source>
</evidence>
<dbReference type="Proteomes" id="UP000799750">
    <property type="component" value="Unassembled WGS sequence"/>
</dbReference>
<proteinExistence type="predicted"/>
<keyword evidence="3" id="KW-1185">Reference proteome</keyword>